<evidence type="ECO:0000313" key="1">
    <source>
        <dbReference type="EMBL" id="SVC87865.1"/>
    </source>
</evidence>
<dbReference type="EMBL" id="UINC01116258">
    <property type="protein sequence ID" value="SVC87865.1"/>
    <property type="molecule type" value="Genomic_DNA"/>
</dbReference>
<proteinExistence type="predicted"/>
<feature type="non-terminal residue" evidence="1">
    <location>
        <position position="79"/>
    </location>
</feature>
<sequence length="79" mass="8947">MDILTSLIIIPALTVLALLFTKGLKNIRVISAIGMTIQLLQTIRLVFIYLSERASGNDSEMILKKSYQWFESINIQYAV</sequence>
<accession>A0A382QSL5</accession>
<dbReference type="AlphaFoldDB" id="A0A382QSL5"/>
<organism evidence="1">
    <name type="scientific">marine metagenome</name>
    <dbReference type="NCBI Taxonomy" id="408172"/>
    <lineage>
        <taxon>unclassified sequences</taxon>
        <taxon>metagenomes</taxon>
        <taxon>ecological metagenomes</taxon>
    </lineage>
</organism>
<gene>
    <name evidence="1" type="ORF">METZ01_LOCUS340719</name>
</gene>
<protein>
    <submittedName>
        <fullName evidence="1">Uncharacterized protein</fullName>
    </submittedName>
</protein>
<reference evidence="1" key="1">
    <citation type="submission" date="2018-05" db="EMBL/GenBank/DDBJ databases">
        <authorList>
            <person name="Lanie J.A."/>
            <person name="Ng W.-L."/>
            <person name="Kazmierczak K.M."/>
            <person name="Andrzejewski T.M."/>
            <person name="Davidsen T.M."/>
            <person name="Wayne K.J."/>
            <person name="Tettelin H."/>
            <person name="Glass J.I."/>
            <person name="Rusch D."/>
            <person name="Podicherti R."/>
            <person name="Tsui H.-C.T."/>
            <person name="Winkler M.E."/>
        </authorList>
    </citation>
    <scope>NUCLEOTIDE SEQUENCE</scope>
</reference>
<name>A0A382QSL5_9ZZZZ</name>